<gene>
    <name evidence="4" type="ORF">TWF694_011385</name>
</gene>
<evidence type="ECO:0000313" key="5">
    <source>
        <dbReference type="Proteomes" id="UP001365542"/>
    </source>
</evidence>
<sequence>MADEVGLSLNFNTVSDISEKVLGSSRDLQKPGESDIKVFESALAEQTVKESKISKDTASPIKSSGNQASPPGDSLRSLPFDRGIRINPIVQVVEYFFGKRLDQIGLEDIRRAVTRLRAWNVIVRTVGSRHQNSNFHRGTWALLVGIDCYIPGDKRPVSYPNLRGCVSDVKAVKEYIVAIGFDHIAELTSSRRPGSNYPIEEGKANLPIYDNIERELGYIIDEASAGDLVYIHYSGHGIRRQTLESLPDQKLPGDGIDGTALALADVMSGGAYLTGHRLASLQRKCEEVGGWISEGYSGLRTANGGLDQSLLESDRRIGVEATKINHVGEPNPRSRIVERSWLTNPTGCTVLVACDFNKSAFEEIPHGTNSTHGVFTSRMLQRLKSNISRRRPTYADIRYYVESTVGSPKQSPVLYGDRDYVFLGNALVVQRPASHILSYKNDFQVRLDVGFAQGVVVGSLYNVYRKNQLPSRATTPLFTATIVEALRQSPFRSIAWITSSVAPADFISRSHRTLAKKTSKELGGGNVVLVSWALPCSVVQTFYATRRISAAQVATLKQELDISYPSEFYFSNHERETDLSPTLAIDLDEDGIFEIYILDNDSKQWNRAQRIPSISAMSSNWVRDLIYILRHLSRFRAIKDIYIGPPFSRLPPSCLQVTVKTIGSSVIEIPRVSSGYHVPNRTAVSLTFALSEEYIASGSGYLFVSFYMLNSSWGISKLHPAVGEPAISLSKIGNVRFTIEMQVPQRGSSKDPDEVKDIVRVFFCDARKSWEDIMLPNLPIGAVVSPLKAETEILEVLYRGSYDKKNARYKNRELHDTSEETEYESQSERTETWGLLDITLHTSLGNEIHP</sequence>
<dbReference type="AlphaFoldDB" id="A0AAV9X535"/>
<dbReference type="PANTHER" id="PTHR48104">
    <property type="entry name" value="METACASPASE-4"/>
    <property type="match status" value="1"/>
</dbReference>
<evidence type="ECO:0000313" key="4">
    <source>
        <dbReference type="EMBL" id="KAK6537188.1"/>
    </source>
</evidence>
<dbReference type="GO" id="GO:0006508">
    <property type="term" value="P:proteolysis"/>
    <property type="evidence" value="ECO:0007669"/>
    <property type="project" value="InterPro"/>
</dbReference>
<name>A0AAV9X535_9PEZI</name>
<dbReference type="Pfam" id="PF00656">
    <property type="entry name" value="Peptidase_C14"/>
    <property type="match status" value="1"/>
</dbReference>
<organism evidence="4 5">
    <name type="scientific">Orbilia ellipsospora</name>
    <dbReference type="NCBI Taxonomy" id="2528407"/>
    <lineage>
        <taxon>Eukaryota</taxon>
        <taxon>Fungi</taxon>
        <taxon>Dikarya</taxon>
        <taxon>Ascomycota</taxon>
        <taxon>Pezizomycotina</taxon>
        <taxon>Orbiliomycetes</taxon>
        <taxon>Orbiliales</taxon>
        <taxon>Orbiliaceae</taxon>
        <taxon>Orbilia</taxon>
    </lineage>
</organism>
<dbReference type="EMBL" id="JAVHJO010000009">
    <property type="protein sequence ID" value="KAK6537188.1"/>
    <property type="molecule type" value="Genomic_DNA"/>
</dbReference>
<reference evidence="4 5" key="1">
    <citation type="submission" date="2019-10" db="EMBL/GenBank/DDBJ databases">
        <authorList>
            <person name="Palmer J.M."/>
        </authorList>
    </citation>
    <scope>NUCLEOTIDE SEQUENCE [LARGE SCALE GENOMIC DNA]</scope>
    <source>
        <strain evidence="4 5">TWF694</strain>
    </source>
</reference>
<evidence type="ECO:0000259" key="3">
    <source>
        <dbReference type="Pfam" id="PF00656"/>
    </source>
</evidence>
<evidence type="ECO:0000256" key="1">
    <source>
        <dbReference type="ARBA" id="ARBA00009005"/>
    </source>
</evidence>
<comment type="similarity">
    <text evidence="1">Belongs to the peptidase C14B family.</text>
</comment>
<feature type="compositionally biased region" description="Polar residues" evidence="2">
    <location>
        <begin position="56"/>
        <end position="69"/>
    </location>
</feature>
<comment type="caution">
    <text evidence="4">The sequence shown here is derived from an EMBL/GenBank/DDBJ whole genome shotgun (WGS) entry which is preliminary data.</text>
</comment>
<dbReference type="InterPro" id="IPR050452">
    <property type="entry name" value="Metacaspase"/>
</dbReference>
<feature type="domain" description="Peptidase C14 caspase" evidence="3">
    <location>
        <begin position="140"/>
        <end position="414"/>
    </location>
</feature>
<keyword evidence="5" id="KW-1185">Reference proteome</keyword>
<evidence type="ECO:0000256" key="2">
    <source>
        <dbReference type="SAM" id="MobiDB-lite"/>
    </source>
</evidence>
<dbReference type="Gene3D" id="3.40.50.1460">
    <property type="match status" value="1"/>
</dbReference>
<dbReference type="Proteomes" id="UP001365542">
    <property type="component" value="Unassembled WGS sequence"/>
</dbReference>
<feature type="region of interest" description="Disordered" evidence="2">
    <location>
        <begin position="49"/>
        <end position="74"/>
    </location>
</feature>
<dbReference type="PANTHER" id="PTHR48104:SF7">
    <property type="entry name" value="METACASPASE-9"/>
    <property type="match status" value="1"/>
</dbReference>
<protein>
    <recommendedName>
        <fullName evidence="3">Peptidase C14 caspase domain-containing protein</fullName>
    </recommendedName>
</protein>
<dbReference type="GO" id="GO:0005737">
    <property type="term" value="C:cytoplasm"/>
    <property type="evidence" value="ECO:0007669"/>
    <property type="project" value="TreeGrafter"/>
</dbReference>
<dbReference type="InterPro" id="IPR011600">
    <property type="entry name" value="Pept_C14_caspase"/>
</dbReference>
<proteinExistence type="inferred from homology"/>
<accession>A0AAV9X535</accession>
<dbReference type="GO" id="GO:0004197">
    <property type="term" value="F:cysteine-type endopeptidase activity"/>
    <property type="evidence" value="ECO:0007669"/>
    <property type="project" value="InterPro"/>
</dbReference>